<reference evidence="7 8" key="1">
    <citation type="submission" date="2015-12" db="EMBL/GenBank/DDBJ databases">
        <authorList>
            <person name="Shamseldin A."/>
            <person name="Moawad H."/>
            <person name="Abd El-Rahim W.M."/>
            <person name="Sadowsky M.J."/>
        </authorList>
    </citation>
    <scope>NUCLEOTIDE SEQUENCE [LARGE SCALE GENOMIC DNA]</scope>
    <source>
        <strain evidence="7 8">WF1</strain>
    </source>
</reference>
<keyword evidence="3" id="KW-0347">Helicase</keyword>
<keyword evidence="5" id="KW-0051">Antiviral defense</keyword>
<evidence type="ECO:0000259" key="6">
    <source>
        <dbReference type="Pfam" id="PF22590"/>
    </source>
</evidence>
<evidence type="ECO:0000313" key="7">
    <source>
        <dbReference type="EMBL" id="OQK16129.1"/>
    </source>
</evidence>
<evidence type="ECO:0000256" key="3">
    <source>
        <dbReference type="ARBA" id="ARBA00022806"/>
    </source>
</evidence>
<protein>
    <recommendedName>
        <fullName evidence="6">CRISPR-associated nuclease/helicase Cas3 domain-containing protein</fullName>
    </recommendedName>
</protein>
<keyword evidence="4" id="KW-0067">ATP-binding</keyword>
<dbReference type="GO" id="GO:0051607">
    <property type="term" value="P:defense response to virus"/>
    <property type="evidence" value="ECO:0007669"/>
    <property type="project" value="UniProtKB-KW"/>
</dbReference>
<evidence type="ECO:0000256" key="2">
    <source>
        <dbReference type="ARBA" id="ARBA00022801"/>
    </source>
</evidence>
<keyword evidence="2" id="KW-0378">Hydrolase</keyword>
<dbReference type="GO" id="GO:0005524">
    <property type="term" value="F:ATP binding"/>
    <property type="evidence" value="ECO:0007669"/>
    <property type="project" value="UniProtKB-KW"/>
</dbReference>
<dbReference type="GO" id="GO:0016787">
    <property type="term" value="F:hydrolase activity"/>
    <property type="evidence" value="ECO:0007669"/>
    <property type="project" value="UniProtKB-KW"/>
</dbReference>
<sequence length="106" mass="12575">MLDIDIFDVLVCQIALIEFLMQRMGRLWRHDRTDENAKLFLRANVIKAPLFITLCPDLLQVEANFSTAYAGNGYMHKNIQVLYRTKNIYRRIHNLFFQIVIEMQIV</sequence>
<keyword evidence="8" id="KW-1185">Reference proteome</keyword>
<name>A0A1V8M3I8_9GAMM</name>
<evidence type="ECO:0000313" key="8">
    <source>
        <dbReference type="Proteomes" id="UP000191980"/>
    </source>
</evidence>
<evidence type="ECO:0000256" key="5">
    <source>
        <dbReference type="ARBA" id="ARBA00023118"/>
    </source>
</evidence>
<dbReference type="InterPro" id="IPR054712">
    <property type="entry name" value="Cas3-like_dom"/>
</dbReference>
<proteinExistence type="predicted"/>
<dbReference type="GO" id="GO:0004386">
    <property type="term" value="F:helicase activity"/>
    <property type="evidence" value="ECO:0007669"/>
    <property type="project" value="UniProtKB-KW"/>
</dbReference>
<dbReference type="RefSeq" id="WP_080523507.1">
    <property type="nucleotide sequence ID" value="NZ_LPUF01000002.1"/>
</dbReference>
<feature type="domain" description="CRISPR-associated nuclease/helicase Cas3" evidence="6">
    <location>
        <begin position="2"/>
        <end position="32"/>
    </location>
</feature>
<dbReference type="Pfam" id="PF22590">
    <property type="entry name" value="Cas3-like_C_2"/>
    <property type="match status" value="1"/>
</dbReference>
<dbReference type="EMBL" id="LPUF01000002">
    <property type="protein sequence ID" value="OQK16129.1"/>
    <property type="molecule type" value="Genomic_DNA"/>
</dbReference>
<dbReference type="OrthoDB" id="9810236at2"/>
<comment type="caution">
    <text evidence="7">The sequence shown here is derived from an EMBL/GenBank/DDBJ whole genome shotgun (WGS) entry which is preliminary data.</text>
</comment>
<dbReference type="Proteomes" id="UP000191980">
    <property type="component" value="Unassembled WGS sequence"/>
</dbReference>
<evidence type="ECO:0000256" key="1">
    <source>
        <dbReference type="ARBA" id="ARBA00022741"/>
    </source>
</evidence>
<organism evidence="7 8">
    <name type="scientific">Methyloprofundus sedimenti</name>
    <dbReference type="NCBI Taxonomy" id="1420851"/>
    <lineage>
        <taxon>Bacteria</taxon>
        <taxon>Pseudomonadati</taxon>
        <taxon>Pseudomonadota</taxon>
        <taxon>Gammaproteobacteria</taxon>
        <taxon>Methylococcales</taxon>
        <taxon>Methylococcaceae</taxon>
        <taxon>Methyloprofundus</taxon>
    </lineage>
</organism>
<dbReference type="STRING" id="1420851.AU255_13570"/>
<dbReference type="AlphaFoldDB" id="A0A1V8M3I8"/>
<keyword evidence="1" id="KW-0547">Nucleotide-binding</keyword>
<accession>A0A1V8M3I8</accession>
<gene>
    <name evidence="7" type="ORF">AU255_13570</name>
</gene>
<evidence type="ECO:0000256" key="4">
    <source>
        <dbReference type="ARBA" id="ARBA00022840"/>
    </source>
</evidence>